<sequence length="295" mass="30541">MERTGGGGAESELLRIGGRVGPAELAVVCGDANAAVARVDGGDFSLVAVTREGTPLCLLACSVGDHRWLLARDSPVIRVGPRKFSFAFPGFFYGLSLPDGSFDRDVDRFELVLERFCTYQNHAGRRDAEFSPRRRDTDFWASAYAKIDLLSSSALPPRGYSSPPAAALSIQSAHRASSATKLVAQALKAIANPSHHIHISGDISGGATFVFPTLRVVSDVAHVLQAAAGDLSGGAMTPLRRCSPLPGGGGAACWHFNLAGLLLILRTVSAVAVGAAAAGVAPECSTSSGAGGGRE</sequence>
<name>A0A7I8KDE8_SPIIN</name>
<dbReference type="OrthoDB" id="1902436at2759"/>
<evidence type="ECO:0000313" key="1">
    <source>
        <dbReference type="EMBL" id="CAA7395789.1"/>
    </source>
</evidence>
<proteinExistence type="predicted"/>
<dbReference type="PANTHER" id="PTHR21068:SF49">
    <property type="entry name" value="SENESCENCE DOMAIN-CONTAINING PROTEIN"/>
    <property type="match status" value="1"/>
</dbReference>
<organism evidence="1 2">
    <name type="scientific">Spirodela intermedia</name>
    <name type="common">Intermediate duckweed</name>
    <dbReference type="NCBI Taxonomy" id="51605"/>
    <lineage>
        <taxon>Eukaryota</taxon>
        <taxon>Viridiplantae</taxon>
        <taxon>Streptophyta</taxon>
        <taxon>Embryophyta</taxon>
        <taxon>Tracheophyta</taxon>
        <taxon>Spermatophyta</taxon>
        <taxon>Magnoliopsida</taxon>
        <taxon>Liliopsida</taxon>
        <taxon>Araceae</taxon>
        <taxon>Lemnoideae</taxon>
        <taxon>Spirodela</taxon>
    </lineage>
</organism>
<accession>A0A7I8KDE8</accession>
<reference evidence="1" key="1">
    <citation type="submission" date="2020-02" db="EMBL/GenBank/DDBJ databases">
        <authorList>
            <person name="Scholz U."/>
            <person name="Mascher M."/>
            <person name="Fiebig A."/>
        </authorList>
    </citation>
    <scope>NUCLEOTIDE SEQUENCE</scope>
</reference>
<dbReference type="EMBL" id="LR746268">
    <property type="protein sequence ID" value="CAA7395789.1"/>
    <property type="molecule type" value="Genomic_DNA"/>
</dbReference>
<dbReference type="Proteomes" id="UP000663760">
    <property type="component" value="Chromosome 5"/>
</dbReference>
<keyword evidence="2" id="KW-1185">Reference proteome</keyword>
<dbReference type="AlphaFoldDB" id="A0A7I8KDE8"/>
<gene>
    <name evidence="1" type="ORF">SI8410_05006452</name>
</gene>
<dbReference type="GO" id="GO:0005886">
    <property type="term" value="C:plasma membrane"/>
    <property type="evidence" value="ECO:0007669"/>
    <property type="project" value="TreeGrafter"/>
</dbReference>
<protein>
    <submittedName>
        <fullName evidence="1">Uncharacterized protein</fullName>
    </submittedName>
</protein>
<dbReference type="InterPro" id="IPR045036">
    <property type="entry name" value="Spartin-like"/>
</dbReference>
<dbReference type="PANTHER" id="PTHR21068">
    <property type="entry name" value="SPARTIN"/>
    <property type="match status" value="1"/>
</dbReference>
<evidence type="ECO:0000313" key="2">
    <source>
        <dbReference type="Proteomes" id="UP000663760"/>
    </source>
</evidence>